<dbReference type="InterPro" id="IPR057661">
    <property type="entry name" value="RsdA/BaiN/AoA(So)_Rossmann"/>
</dbReference>
<dbReference type="PANTHER" id="PTHR42887:SF2">
    <property type="entry name" value="OS12G0638800 PROTEIN"/>
    <property type="match status" value="1"/>
</dbReference>
<dbReference type="Pfam" id="PF03486">
    <property type="entry name" value="HI0933_like"/>
    <property type="match status" value="1"/>
</dbReference>
<accession>A0A0H5DPA7</accession>
<dbReference type="AlphaFoldDB" id="A0A0H5DPA7"/>
<proteinExistence type="predicted"/>
<evidence type="ECO:0000259" key="4">
    <source>
        <dbReference type="Pfam" id="PF03486"/>
    </source>
</evidence>
<name>A0A0H5DPA7_9BACT</name>
<evidence type="ECO:0000256" key="3">
    <source>
        <dbReference type="ARBA" id="ARBA00022827"/>
    </source>
</evidence>
<gene>
    <name evidence="6" type="ORF">ELAC_0883</name>
</gene>
<dbReference type="RefSeq" id="WP_239414364.1">
    <property type="nucleotide sequence ID" value="NZ_CWGJ01000011.1"/>
</dbReference>
<dbReference type="NCBIfam" id="TIGR00275">
    <property type="entry name" value="aminoacetone oxidase family FAD-binding enzyme"/>
    <property type="match status" value="1"/>
</dbReference>
<dbReference type="SUPFAM" id="SSF160996">
    <property type="entry name" value="HI0933 insert domain-like"/>
    <property type="match status" value="1"/>
</dbReference>
<dbReference type="Gene3D" id="1.10.8.260">
    <property type="entry name" value="HI0933 insert domain-like"/>
    <property type="match status" value="1"/>
</dbReference>
<keyword evidence="3" id="KW-0274">FAD</keyword>
<keyword evidence="7" id="KW-1185">Reference proteome</keyword>
<dbReference type="Gene3D" id="2.40.30.10">
    <property type="entry name" value="Translation factors"/>
    <property type="match status" value="1"/>
</dbReference>
<evidence type="ECO:0000259" key="5">
    <source>
        <dbReference type="Pfam" id="PF22780"/>
    </source>
</evidence>
<evidence type="ECO:0000256" key="1">
    <source>
        <dbReference type="ARBA" id="ARBA00001974"/>
    </source>
</evidence>
<dbReference type="InterPro" id="IPR036188">
    <property type="entry name" value="FAD/NAD-bd_sf"/>
</dbReference>
<dbReference type="Proteomes" id="UP000220251">
    <property type="component" value="Unassembled WGS sequence"/>
</dbReference>
<reference evidence="7" key="1">
    <citation type="submission" date="2015-06" db="EMBL/GenBank/DDBJ databases">
        <authorList>
            <person name="Bertelli C."/>
        </authorList>
    </citation>
    <scope>NUCLEOTIDE SEQUENCE [LARGE SCALE GENOMIC DNA]</scope>
    <source>
        <strain evidence="7">CRIB-30</strain>
    </source>
</reference>
<evidence type="ECO:0000313" key="7">
    <source>
        <dbReference type="Proteomes" id="UP000220251"/>
    </source>
</evidence>
<evidence type="ECO:0000256" key="2">
    <source>
        <dbReference type="ARBA" id="ARBA00022630"/>
    </source>
</evidence>
<comment type="cofactor">
    <cofactor evidence="1">
        <name>FAD</name>
        <dbReference type="ChEBI" id="CHEBI:57692"/>
    </cofactor>
</comment>
<dbReference type="Gene3D" id="3.50.50.60">
    <property type="entry name" value="FAD/NAD(P)-binding domain"/>
    <property type="match status" value="1"/>
</dbReference>
<feature type="domain" description="RsdA/BaiN/AoA(So)-like insert" evidence="5">
    <location>
        <begin position="185"/>
        <end position="345"/>
    </location>
</feature>
<sequence length="410" mass="44961">MSLSAAVIGGGAAGFFAALNLKEHFPHVRVKIFEKSLKPLAKVEISGGGRCNVTHNLFDPKRLVAFYPRGSKELLGPFHTFQPRDMWKWLNDRGVTLKAEEDGRVFPVTDSSKTIIDCFLNEAKRLGVELGLKEKVSQVIRDEQGFRILKGDEEEVFQAVLLASGSGKEGAQFASELGHTIVEPVPSLFGFNIDPFPLSDLSGVSVKGAIVSFPHTSFVSEGSLLITHFGFSGPAALKLSAFAARHLSAKQYQETFLVNWLGKKCEEIEELYHSYKTKYPKKGIDNLKPETIAHSLFVNILQRAGILIHKPAGQLSNAEIRKLAEYLTKDAFRMQGKTTNKQEFVTAGGVKLSEVDFKTMQSKKTKGLFFSGEALDIDGVTGGFNFQAAWTTGWIAAHGMGAYLTSTLTP</sequence>
<evidence type="ECO:0000313" key="6">
    <source>
        <dbReference type="EMBL" id="CRX38232.1"/>
    </source>
</evidence>
<organism evidence="6 7">
    <name type="scientific">Estrella lausannensis</name>
    <dbReference type="NCBI Taxonomy" id="483423"/>
    <lineage>
        <taxon>Bacteria</taxon>
        <taxon>Pseudomonadati</taxon>
        <taxon>Chlamydiota</taxon>
        <taxon>Chlamydiia</taxon>
        <taxon>Parachlamydiales</taxon>
        <taxon>Candidatus Criblamydiaceae</taxon>
        <taxon>Estrella</taxon>
    </lineage>
</organism>
<dbReference type="EMBL" id="CWGJ01000011">
    <property type="protein sequence ID" value="CRX38232.1"/>
    <property type="molecule type" value="Genomic_DNA"/>
</dbReference>
<dbReference type="PANTHER" id="PTHR42887">
    <property type="entry name" value="OS12G0638800 PROTEIN"/>
    <property type="match status" value="1"/>
</dbReference>
<dbReference type="InterPro" id="IPR023166">
    <property type="entry name" value="BaiN-like_dom_sf"/>
</dbReference>
<protein>
    <submittedName>
        <fullName evidence="6">Conserved putative secreted protein</fullName>
    </submittedName>
</protein>
<dbReference type="InterPro" id="IPR055178">
    <property type="entry name" value="RsdA/BaiN/AoA(So)-like_dom"/>
</dbReference>
<keyword evidence="2" id="KW-0285">Flavoprotein</keyword>
<dbReference type="SUPFAM" id="SSF51905">
    <property type="entry name" value="FAD/NAD(P)-binding domain"/>
    <property type="match status" value="1"/>
</dbReference>
<dbReference type="Pfam" id="PF22780">
    <property type="entry name" value="HI0933_like_1st"/>
    <property type="match status" value="1"/>
</dbReference>
<feature type="domain" description="RsdA/BaiN/AoA(So)-like Rossmann fold-like" evidence="4">
    <location>
        <begin position="5"/>
        <end position="398"/>
    </location>
</feature>
<dbReference type="InterPro" id="IPR004792">
    <property type="entry name" value="BaiN-like"/>
</dbReference>